<keyword evidence="3" id="KW-1185">Reference proteome</keyword>
<name>A0AAV0ZXB0_VICFA</name>
<organism evidence="2 3">
    <name type="scientific">Vicia faba</name>
    <name type="common">Broad bean</name>
    <name type="synonym">Faba vulgaris</name>
    <dbReference type="NCBI Taxonomy" id="3906"/>
    <lineage>
        <taxon>Eukaryota</taxon>
        <taxon>Viridiplantae</taxon>
        <taxon>Streptophyta</taxon>
        <taxon>Embryophyta</taxon>
        <taxon>Tracheophyta</taxon>
        <taxon>Spermatophyta</taxon>
        <taxon>Magnoliopsida</taxon>
        <taxon>eudicotyledons</taxon>
        <taxon>Gunneridae</taxon>
        <taxon>Pentapetalae</taxon>
        <taxon>rosids</taxon>
        <taxon>fabids</taxon>
        <taxon>Fabales</taxon>
        <taxon>Fabaceae</taxon>
        <taxon>Papilionoideae</taxon>
        <taxon>50 kb inversion clade</taxon>
        <taxon>NPAAA clade</taxon>
        <taxon>Hologalegina</taxon>
        <taxon>IRL clade</taxon>
        <taxon>Fabeae</taxon>
        <taxon>Vicia</taxon>
    </lineage>
</organism>
<sequence>MAESKESPRKREKTMIDQEPSCSNLISLFDEFVIDESKKVGEKRGRVKADANVDMDPKENARPPSQWFSVYNARKPMKQRYHYNLSDGRLLQHVEKGISDKFRITCVSCCSNLWALIMDDETNYTDQVCKLSPSFLPKEWIMEQWSKNFYITSLAAGSKNRTSVVVMSKGTRYTQQSYKVSRSFPYVWINKKWKEGFHVTSIGTAGIRWCIVMSRNAGFSDQVVELDFLYPSEVIQKRLDEGYMITATAASLAQSAVILSIPSKLLGYETQETLVTPKFPSAHVKGKWPENFYLSHLCNGPTVC</sequence>
<evidence type="ECO:0000313" key="2">
    <source>
        <dbReference type="EMBL" id="CAI8601689.1"/>
    </source>
</evidence>
<proteinExistence type="predicted"/>
<accession>A0AAV0ZXB0</accession>
<evidence type="ECO:0000313" key="3">
    <source>
        <dbReference type="Proteomes" id="UP001157006"/>
    </source>
</evidence>
<protein>
    <recommendedName>
        <fullName evidence="1">DUF7477 domain-containing protein</fullName>
    </recommendedName>
</protein>
<dbReference type="Pfam" id="PF24289">
    <property type="entry name" value="DUF7477"/>
    <property type="match status" value="1"/>
</dbReference>
<dbReference type="EMBL" id="OX451738">
    <property type="protein sequence ID" value="CAI8601689.1"/>
    <property type="molecule type" value="Genomic_DNA"/>
</dbReference>
<dbReference type="AlphaFoldDB" id="A0AAV0ZXB0"/>
<gene>
    <name evidence="2" type="ORF">VFH_III007000</name>
</gene>
<evidence type="ECO:0000259" key="1">
    <source>
        <dbReference type="Pfam" id="PF24289"/>
    </source>
</evidence>
<dbReference type="InterPro" id="IPR055900">
    <property type="entry name" value="DUF7477"/>
</dbReference>
<feature type="domain" description="DUF7477" evidence="1">
    <location>
        <begin position="38"/>
        <end position="303"/>
    </location>
</feature>
<dbReference type="Proteomes" id="UP001157006">
    <property type="component" value="Chromosome 3"/>
</dbReference>
<reference evidence="2 3" key="1">
    <citation type="submission" date="2023-01" db="EMBL/GenBank/DDBJ databases">
        <authorList>
            <person name="Kreplak J."/>
        </authorList>
    </citation>
    <scope>NUCLEOTIDE SEQUENCE [LARGE SCALE GENOMIC DNA]</scope>
</reference>